<dbReference type="SUPFAM" id="SSF49503">
    <property type="entry name" value="Cupredoxins"/>
    <property type="match status" value="1"/>
</dbReference>
<comment type="subcellular location">
    <subcellularLocation>
        <location evidence="1">Membrane</location>
        <topology evidence="1">Multi-pass membrane protein</topology>
    </subcellularLocation>
    <subcellularLocation>
        <location evidence="15">Mitochondrion inner membrane</location>
        <topology evidence="15">Multi-pass membrane protein</topology>
    </subcellularLocation>
</comment>
<dbReference type="GO" id="GO:0042773">
    <property type="term" value="P:ATP synthesis coupled electron transport"/>
    <property type="evidence" value="ECO:0007669"/>
    <property type="project" value="TreeGrafter"/>
</dbReference>
<evidence type="ECO:0000256" key="12">
    <source>
        <dbReference type="ARBA" id="ARBA00023008"/>
    </source>
</evidence>
<comment type="catalytic activity">
    <reaction evidence="14">
        <text>4 Fe(II)-[cytochrome c] + O2 + 8 H(+)(in) = 4 Fe(III)-[cytochrome c] + 2 H2O + 4 H(+)(out)</text>
        <dbReference type="Rhea" id="RHEA:11436"/>
        <dbReference type="Rhea" id="RHEA-COMP:10350"/>
        <dbReference type="Rhea" id="RHEA-COMP:14399"/>
        <dbReference type="ChEBI" id="CHEBI:15377"/>
        <dbReference type="ChEBI" id="CHEBI:15378"/>
        <dbReference type="ChEBI" id="CHEBI:15379"/>
        <dbReference type="ChEBI" id="CHEBI:29033"/>
        <dbReference type="ChEBI" id="CHEBI:29034"/>
        <dbReference type="EC" id="7.1.1.9"/>
    </reaction>
    <physiologicalReaction direction="left-to-right" evidence="14">
        <dbReference type="Rhea" id="RHEA:11437"/>
    </physiologicalReaction>
</comment>
<feature type="domain" description="Cytochrome oxidase subunit II transmembrane region profile" evidence="18">
    <location>
        <begin position="3"/>
        <end position="73"/>
    </location>
</feature>
<feature type="transmembrane region" description="Helical" evidence="16">
    <location>
        <begin position="52"/>
        <end position="79"/>
    </location>
</feature>
<evidence type="ECO:0000256" key="16">
    <source>
        <dbReference type="SAM" id="Phobius"/>
    </source>
</evidence>
<dbReference type="InterPro" id="IPR008972">
    <property type="entry name" value="Cupredoxin"/>
</dbReference>
<dbReference type="InterPro" id="IPR011759">
    <property type="entry name" value="Cyt_c_oxidase_su2_TM_dom"/>
</dbReference>
<dbReference type="PANTHER" id="PTHR22888:SF9">
    <property type="entry name" value="CYTOCHROME C OXIDASE SUBUNIT 2"/>
    <property type="match status" value="1"/>
</dbReference>
<feature type="domain" description="Cytochrome oxidase subunit II copper A binding" evidence="17">
    <location>
        <begin position="90"/>
        <end position="215"/>
    </location>
</feature>
<name>A0A8K1X796_9PLAT</name>
<dbReference type="GO" id="GO:0005743">
    <property type="term" value="C:mitochondrial inner membrane"/>
    <property type="evidence" value="ECO:0007669"/>
    <property type="project" value="UniProtKB-SubCell"/>
</dbReference>
<evidence type="ECO:0000256" key="1">
    <source>
        <dbReference type="ARBA" id="ARBA00004141"/>
    </source>
</evidence>
<dbReference type="Pfam" id="PF00116">
    <property type="entry name" value="COX2"/>
    <property type="match status" value="1"/>
</dbReference>
<comment type="cofactor">
    <cofactor evidence="15">
        <name>Cu cation</name>
        <dbReference type="ChEBI" id="CHEBI:23378"/>
    </cofactor>
    <text evidence="15">Binds a copper A center.</text>
</comment>
<dbReference type="PRINTS" id="PR01166">
    <property type="entry name" value="CYCOXIDASEII"/>
</dbReference>
<dbReference type="SUPFAM" id="SSF81464">
    <property type="entry name" value="Cytochrome c oxidase subunit II-like, transmembrane region"/>
    <property type="match status" value="1"/>
</dbReference>
<evidence type="ECO:0000256" key="4">
    <source>
        <dbReference type="ARBA" id="ARBA00022448"/>
    </source>
</evidence>
<evidence type="ECO:0000256" key="11">
    <source>
        <dbReference type="ARBA" id="ARBA00022989"/>
    </source>
</evidence>
<evidence type="ECO:0000259" key="18">
    <source>
        <dbReference type="Pfam" id="PF02790"/>
    </source>
</evidence>
<keyword evidence="5 15" id="KW-0679">Respiratory chain</keyword>
<proteinExistence type="inferred from homology"/>
<feature type="transmembrane region" description="Helical" evidence="16">
    <location>
        <begin position="20"/>
        <end position="40"/>
    </location>
</feature>
<geneLocation type="mitochondrion" evidence="19"/>
<evidence type="ECO:0000313" key="19">
    <source>
        <dbReference type="EMBL" id="UHA56318.1"/>
    </source>
</evidence>
<evidence type="ECO:0000256" key="13">
    <source>
        <dbReference type="ARBA" id="ARBA00023136"/>
    </source>
</evidence>
<evidence type="ECO:0000256" key="9">
    <source>
        <dbReference type="ARBA" id="ARBA00022967"/>
    </source>
</evidence>
<keyword evidence="6 15" id="KW-0812">Transmembrane</keyword>
<evidence type="ECO:0000259" key="17">
    <source>
        <dbReference type="Pfam" id="PF00116"/>
    </source>
</evidence>
<keyword evidence="11 16" id="KW-1133">Transmembrane helix</keyword>
<keyword evidence="8" id="KW-0460">Magnesium</keyword>
<gene>
    <name evidence="19" type="primary">cox2</name>
</gene>
<evidence type="ECO:0000256" key="7">
    <source>
        <dbReference type="ARBA" id="ARBA00022723"/>
    </source>
</evidence>
<dbReference type="Pfam" id="PF02790">
    <property type="entry name" value="COX2_TM"/>
    <property type="match status" value="1"/>
</dbReference>
<keyword evidence="4 15" id="KW-0813">Transport</keyword>
<dbReference type="EMBL" id="MZ561471">
    <property type="protein sequence ID" value="UHA56318.1"/>
    <property type="molecule type" value="Genomic_DNA"/>
</dbReference>
<organism evidence="19">
    <name type="scientific">Vermiviatum covidum</name>
    <dbReference type="NCBI Taxonomy" id="3348911"/>
    <lineage>
        <taxon>Eukaryota</taxon>
        <taxon>Metazoa</taxon>
        <taxon>Spiralia</taxon>
        <taxon>Lophotrochozoa</taxon>
        <taxon>Platyhelminthes</taxon>
        <taxon>Rhabditophora</taxon>
        <taxon>Seriata</taxon>
        <taxon>Tricladida</taxon>
        <taxon>Continenticola</taxon>
        <taxon>Geoplanoidea</taxon>
        <taxon>Geoplanidae</taxon>
        <taxon>Bipaliinae</taxon>
        <taxon>Vermiviatum</taxon>
    </lineage>
</organism>
<dbReference type="Gene3D" id="2.60.40.420">
    <property type="entry name" value="Cupredoxins - blue copper proteins"/>
    <property type="match status" value="1"/>
</dbReference>
<protein>
    <recommendedName>
        <fullName evidence="3 15">Cytochrome c oxidase subunit 2</fullName>
    </recommendedName>
</protein>
<dbReference type="GO" id="GO:0005507">
    <property type="term" value="F:copper ion binding"/>
    <property type="evidence" value="ECO:0007669"/>
    <property type="project" value="InterPro"/>
</dbReference>
<keyword evidence="13 15" id="KW-0472">Membrane</keyword>
<dbReference type="PANTHER" id="PTHR22888">
    <property type="entry name" value="CYTOCHROME C OXIDASE, SUBUNIT II"/>
    <property type="match status" value="1"/>
</dbReference>
<comment type="similarity">
    <text evidence="2 15">Belongs to the cytochrome c oxidase subunit 2 family.</text>
</comment>
<evidence type="ECO:0000256" key="3">
    <source>
        <dbReference type="ARBA" id="ARBA00015946"/>
    </source>
</evidence>
<dbReference type="AlphaFoldDB" id="A0A8K1X796"/>
<evidence type="ECO:0000256" key="10">
    <source>
        <dbReference type="ARBA" id="ARBA00022982"/>
    </source>
</evidence>
<dbReference type="PROSITE" id="PS00078">
    <property type="entry name" value="COX2"/>
    <property type="match status" value="1"/>
</dbReference>
<evidence type="ECO:0000256" key="14">
    <source>
        <dbReference type="ARBA" id="ARBA00049512"/>
    </source>
</evidence>
<keyword evidence="9" id="KW-1278">Translocase</keyword>
<dbReference type="GO" id="GO:0004129">
    <property type="term" value="F:cytochrome-c oxidase activity"/>
    <property type="evidence" value="ECO:0007669"/>
    <property type="project" value="UniProtKB-EC"/>
</dbReference>
<keyword evidence="15 19" id="KW-0496">Mitochondrion</keyword>
<keyword evidence="7 15" id="KW-0479">Metal-binding</keyword>
<evidence type="ECO:0000256" key="6">
    <source>
        <dbReference type="ARBA" id="ARBA00022692"/>
    </source>
</evidence>
<comment type="function">
    <text evidence="15">Component of the cytochrome c oxidase, the last enzyme in the mitochondrial electron transport chain which drives oxidative phosphorylation. The respiratory chain contains 3 multisubunit complexes succinate dehydrogenase (complex II, CII), ubiquinol-cytochrome c oxidoreductase (cytochrome b-c1 complex, complex III, CIII) and cytochrome c oxidase (complex IV, CIV), that cooperate to transfer electrons derived from NADH and succinate to molecular oxygen, creating an electrochemical gradient over the inner membrane that drives transmembrane transport and the ATP synthase. Cytochrome c oxidase is the component of the respiratory chain that catalyzes the reduction of oxygen to water. Electrons originating from reduced cytochrome c in the intermembrane space (IMS) are transferred via the dinuclear copper A center (CU(A)) of subunit 2 and heme A of subunit 1 to the active site in subunit 1, a binuclear center (BNC) formed by heme A3 and copper B (CU(B)). The BNC reduces molecular oxygen to 2 water molecules using 4 electrons from cytochrome c in the IMS and 4 protons from the mitochondrial matrix.</text>
</comment>
<dbReference type="InterPro" id="IPR002429">
    <property type="entry name" value="CcO_II-like_C"/>
</dbReference>
<evidence type="ECO:0000256" key="5">
    <source>
        <dbReference type="ARBA" id="ARBA00022660"/>
    </source>
</evidence>
<evidence type="ECO:0000256" key="8">
    <source>
        <dbReference type="ARBA" id="ARBA00022842"/>
    </source>
</evidence>
<evidence type="ECO:0000256" key="15">
    <source>
        <dbReference type="RuleBase" id="RU000457"/>
    </source>
</evidence>
<evidence type="ECO:0000256" key="2">
    <source>
        <dbReference type="ARBA" id="ARBA00007866"/>
    </source>
</evidence>
<keyword evidence="15" id="KW-0999">Mitochondrion inner membrane</keyword>
<dbReference type="InterPro" id="IPR001505">
    <property type="entry name" value="Copper_CuA"/>
</dbReference>
<dbReference type="InterPro" id="IPR036257">
    <property type="entry name" value="Cyt_c_oxidase_su2_TM_sf"/>
</dbReference>
<accession>A0A8K1X796</accession>
<sequence length="248" mass="28367">MLNSHSPIGKFLDLFHDWSLFVLIIISFLVFSIIVIFSLNTFRFNDCTENKFLELIWTVIPGLVLLLVVVPSFYGLYLLDLNSYIFPLSSVKIIGRQWYWSYNYTPRSLAVNYGNENNIVLSYDSYLNNYSTNTVRGLDVDTPLVLVSKIVTRLLLSSSDVIHSFAVPQLGFKLDCVPGRLNSSFILMGHVGKFYGQCSEICGANHSFMPISIECLPSDYVFFSHNNEILNLINGNNSHNWFWRLLGY</sequence>
<dbReference type="InterPro" id="IPR045187">
    <property type="entry name" value="CcO_II"/>
</dbReference>
<keyword evidence="12 15" id="KW-0186">Copper</keyword>
<dbReference type="Gene3D" id="1.10.287.90">
    <property type="match status" value="1"/>
</dbReference>
<keyword evidence="10 15" id="KW-0249">Electron transport</keyword>
<reference evidence="19" key="1">
    <citation type="journal article" date="2022" name="PeerJ">
        <title>Hammerhead flatworms (Platyhelminthes, Geoplanidae, Bipaliinae): mitochondrial genomes and description of two new species from France, Italy and Mayotte.</title>
        <authorList>
            <person name="Justine J.-L."/>
            <person name="Gastineau R."/>
            <person name="Gros P."/>
            <person name="Gey D."/>
            <person name="Ruzzier E."/>
            <person name="Winsor L."/>
        </authorList>
    </citation>
    <scope>NUCLEOTIDE SEQUENCE</scope>
</reference>